<dbReference type="Gene3D" id="3.40.50.10490">
    <property type="entry name" value="Glucose-6-phosphate isomerase like protein, domain 1"/>
    <property type="match status" value="1"/>
</dbReference>
<dbReference type="GO" id="GO:0048029">
    <property type="term" value="F:monosaccharide binding"/>
    <property type="evidence" value="ECO:0007669"/>
    <property type="project" value="TreeGrafter"/>
</dbReference>
<dbReference type="Pfam" id="PF00342">
    <property type="entry name" value="PGI"/>
    <property type="match status" value="1"/>
</dbReference>
<dbReference type="InterPro" id="IPR018189">
    <property type="entry name" value="Phosphoglucose_isomerase_CS"/>
</dbReference>
<dbReference type="EC" id="5.3.1.9" evidence="1"/>
<keyword evidence="2" id="KW-0312">Gluconeogenesis</keyword>
<protein>
    <recommendedName>
        <fullName evidence="1">glucose-6-phosphate isomerase</fullName>
        <ecNumber evidence="1">5.3.1.9</ecNumber>
    </recommendedName>
</protein>
<evidence type="ECO:0000256" key="4">
    <source>
        <dbReference type="ARBA" id="ARBA00023235"/>
    </source>
</evidence>
<proteinExistence type="predicted"/>
<dbReference type="GO" id="GO:0005829">
    <property type="term" value="C:cytosol"/>
    <property type="evidence" value="ECO:0007669"/>
    <property type="project" value="TreeGrafter"/>
</dbReference>
<dbReference type="CDD" id="cd05016">
    <property type="entry name" value="SIS_PGI_2"/>
    <property type="match status" value="1"/>
</dbReference>
<reference evidence="5" key="1">
    <citation type="submission" date="2020-05" db="EMBL/GenBank/DDBJ databases">
        <authorList>
            <person name="Chiriac C."/>
            <person name="Salcher M."/>
            <person name="Ghai R."/>
            <person name="Kavagutti S V."/>
        </authorList>
    </citation>
    <scope>NUCLEOTIDE SEQUENCE</scope>
</reference>
<dbReference type="PANTHER" id="PTHR11469">
    <property type="entry name" value="GLUCOSE-6-PHOSPHATE ISOMERASE"/>
    <property type="match status" value="1"/>
</dbReference>
<dbReference type="Gene3D" id="1.10.1390.10">
    <property type="match status" value="1"/>
</dbReference>
<keyword evidence="4" id="KW-0413">Isomerase</keyword>
<dbReference type="SUPFAM" id="SSF53697">
    <property type="entry name" value="SIS domain"/>
    <property type="match status" value="1"/>
</dbReference>
<dbReference type="PROSITE" id="PS00174">
    <property type="entry name" value="P_GLUCOSE_ISOMERASE_2"/>
    <property type="match status" value="1"/>
</dbReference>
<dbReference type="PANTHER" id="PTHR11469:SF1">
    <property type="entry name" value="GLUCOSE-6-PHOSPHATE ISOMERASE"/>
    <property type="match status" value="1"/>
</dbReference>
<dbReference type="GO" id="GO:0004347">
    <property type="term" value="F:glucose-6-phosphate isomerase activity"/>
    <property type="evidence" value="ECO:0007669"/>
    <property type="project" value="UniProtKB-EC"/>
</dbReference>
<organism evidence="5">
    <name type="scientific">freshwater metagenome</name>
    <dbReference type="NCBI Taxonomy" id="449393"/>
    <lineage>
        <taxon>unclassified sequences</taxon>
        <taxon>metagenomes</taxon>
        <taxon>ecological metagenomes</taxon>
    </lineage>
</organism>
<dbReference type="GO" id="GO:0051156">
    <property type="term" value="P:glucose 6-phosphate metabolic process"/>
    <property type="evidence" value="ECO:0007669"/>
    <property type="project" value="TreeGrafter"/>
</dbReference>
<dbReference type="AlphaFoldDB" id="A0A6J6END5"/>
<dbReference type="InterPro" id="IPR046348">
    <property type="entry name" value="SIS_dom_sf"/>
</dbReference>
<dbReference type="InterPro" id="IPR001672">
    <property type="entry name" value="G6P_Isomerase"/>
</dbReference>
<evidence type="ECO:0000313" key="5">
    <source>
        <dbReference type="EMBL" id="CAB4576574.1"/>
    </source>
</evidence>
<dbReference type="InterPro" id="IPR035482">
    <property type="entry name" value="SIS_PGI_2"/>
</dbReference>
<dbReference type="InterPro" id="IPR023096">
    <property type="entry name" value="G6P_Isomerase_C"/>
</dbReference>
<name>A0A6J6END5_9ZZZZ</name>
<evidence type="ECO:0000256" key="3">
    <source>
        <dbReference type="ARBA" id="ARBA00023152"/>
    </source>
</evidence>
<dbReference type="PRINTS" id="PR00662">
    <property type="entry name" value="G6PISOMERASE"/>
</dbReference>
<gene>
    <name evidence="5" type="ORF">UFOPK1722_00712</name>
</gene>
<dbReference type="EMBL" id="CAEZTS010000047">
    <property type="protein sequence ID" value="CAB4576574.1"/>
    <property type="molecule type" value="Genomic_DNA"/>
</dbReference>
<dbReference type="GO" id="GO:0097367">
    <property type="term" value="F:carbohydrate derivative binding"/>
    <property type="evidence" value="ECO:0007669"/>
    <property type="project" value="InterPro"/>
</dbReference>
<accession>A0A6J6END5</accession>
<sequence>MFDGDRPSTVIVARRLTPSVLGQLVALYEHVVHVQGVVWGINSFDQFGVELGKEMALALASDDDAHRGSDPSTHSLLRWFHGSAFGSDGG</sequence>
<dbReference type="GO" id="GO:0006094">
    <property type="term" value="P:gluconeogenesis"/>
    <property type="evidence" value="ECO:0007669"/>
    <property type="project" value="UniProtKB-KW"/>
</dbReference>
<keyword evidence="3" id="KW-0324">Glycolysis</keyword>
<dbReference type="PROSITE" id="PS51463">
    <property type="entry name" value="P_GLUCOSE_ISOMERASE_3"/>
    <property type="match status" value="1"/>
</dbReference>
<evidence type="ECO:0000256" key="1">
    <source>
        <dbReference type="ARBA" id="ARBA00011952"/>
    </source>
</evidence>
<evidence type="ECO:0000256" key="2">
    <source>
        <dbReference type="ARBA" id="ARBA00022432"/>
    </source>
</evidence>
<dbReference type="GO" id="GO:0006096">
    <property type="term" value="P:glycolytic process"/>
    <property type="evidence" value="ECO:0007669"/>
    <property type="project" value="UniProtKB-KW"/>
</dbReference>